<evidence type="ECO:0000313" key="8">
    <source>
        <dbReference type="Proteomes" id="UP000476696"/>
    </source>
</evidence>
<evidence type="ECO:0000256" key="5">
    <source>
        <dbReference type="SAM" id="Phobius"/>
    </source>
</evidence>
<evidence type="ECO:0000256" key="1">
    <source>
        <dbReference type="ARBA" id="ARBA00001946"/>
    </source>
</evidence>
<reference evidence="7 8" key="2">
    <citation type="submission" date="2020-03" db="EMBL/GenBank/DDBJ databases">
        <title>Rahnella aceri sp. nov., isoated from traditional Jeju Makgeolli.</title>
        <authorList>
            <person name="Kim I.S."/>
            <person name="Jeon D."/>
        </authorList>
    </citation>
    <scope>NUCLEOTIDE SEQUENCE [LARGE SCALE GENOMIC DNA]</scope>
    <source>
        <strain evidence="7 8">Lac-M11</strain>
    </source>
</reference>
<dbReference type="GO" id="GO:0005886">
    <property type="term" value="C:plasma membrane"/>
    <property type="evidence" value="ECO:0007669"/>
    <property type="project" value="TreeGrafter"/>
</dbReference>
<dbReference type="Proteomes" id="UP000476696">
    <property type="component" value="Unassembled WGS sequence"/>
</dbReference>
<feature type="transmembrane region" description="Helical" evidence="5">
    <location>
        <begin position="6"/>
        <end position="28"/>
    </location>
</feature>
<comment type="caution">
    <text evidence="7">The sequence shown here is derived from an EMBL/GenBank/DDBJ whole genome shotgun (WGS) entry which is preliminary data.</text>
</comment>
<dbReference type="Gene3D" id="3.30.70.270">
    <property type="match status" value="1"/>
</dbReference>
<keyword evidence="5" id="KW-0472">Membrane</keyword>
<accession>A0A6M2AXB2</accession>
<keyword evidence="5" id="KW-0812">Transmembrane</keyword>
<dbReference type="Pfam" id="PF00990">
    <property type="entry name" value="GGDEF"/>
    <property type="match status" value="1"/>
</dbReference>
<dbReference type="InterPro" id="IPR050469">
    <property type="entry name" value="Diguanylate_Cyclase"/>
</dbReference>
<gene>
    <name evidence="7" type="ORF">GW579_00515</name>
</gene>
<dbReference type="EC" id="2.7.7.65" evidence="3"/>
<name>A0A6M2AXB2_9GAMM</name>
<evidence type="ECO:0000313" key="7">
    <source>
        <dbReference type="EMBL" id="NGX85566.1"/>
    </source>
</evidence>
<evidence type="ECO:0000256" key="3">
    <source>
        <dbReference type="ARBA" id="ARBA00012528"/>
    </source>
</evidence>
<dbReference type="InterPro" id="IPR029787">
    <property type="entry name" value="Nucleotide_cyclase"/>
</dbReference>
<evidence type="ECO:0000256" key="4">
    <source>
        <dbReference type="ARBA" id="ARBA00034247"/>
    </source>
</evidence>
<evidence type="ECO:0000256" key="2">
    <source>
        <dbReference type="ARBA" id="ARBA00004665"/>
    </source>
</evidence>
<comment type="cofactor">
    <cofactor evidence="1">
        <name>Mg(2+)</name>
        <dbReference type="ChEBI" id="CHEBI:18420"/>
    </cofactor>
</comment>
<comment type="pathway">
    <text evidence="2">Purine metabolism; 3',5'-cyclic di-GMP biosynthesis.</text>
</comment>
<dbReference type="AlphaFoldDB" id="A0A6M2AXB2"/>
<feature type="transmembrane region" description="Helical" evidence="5">
    <location>
        <begin position="35"/>
        <end position="56"/>
    </location>
</feature>
<dbReference type="GO" id="GO:1902201">
    <property type="term" value="P:negative regulation of bacterial-type flagellum-dependent cell motility"/>
    <property type="evidence" value="ECO:0007669"/>
    <property type="project" value="TreeGrafter"/>
</dbReference>
<dbReference type="GO" id="GO:0052621">
    <property type="term" value="F:diguanylate cyclase activity"/>
    <property type="evidence" value="ECO:0007669"/>
    <property type="project" value="UniProtKB-EC"/>
</dbReference>
<reference evidence="7 8" key="1">
    <citation type="submission" date="2020-01" db="EMBL/GenBank/DDBJ databases">
        <authorList>
            <person name="Lee S.D."/>
        </authorList>
    </citation>
    <scope>NUCLEOTIDE SEQUENCE [LARGE SCALE GENOMIC DNA]</scope>
    <source>
        <strain evidence="7 8">Lac-M11</strain>
    </source>
</reference>
<comment type="catalytic activity">
    <reaction evidence="4">
        <text>2 GTP = 3',3'-c-di-GMP + 2 diphosphate</text>
        <dbReference type="Rhea" id="RHEA:24898"/>
        <dbReference type="ChEBI" id="CHEBI:33019"/>
        <dbReference type="ChEBI" id="CHEBI:37565"/>
        <dbReference type="ChEBI" id="CHEBI:58805"/>
        <dbReference type="EC" id="2.7.7.65"/>
    </reaction>
</comment>
<dbReference type="InterPro" id="IPR000160">
    <property type="entry name" value="GGDEF_dom"/>
</dbReference>
<dbReference type="SMART" id="SM00267">
    <property type="entry name" value="GGDEF"/>
    <property type="match status" value="1"/>
</dbReference>
<dbReference type="NCBIfam" id="TIGR00254">
    <property type="entry name" value="GGDEF"/>
    <property type="match status" value="1"/>
</dbReference>
<feature type="transmembrane region" description="Helical" evidence="5">
    <location>
        <begin position="147"/>
        <end position="165"/>
    </location>
</feature>
<dbReference type="FunFam" id="3.30.70.270:FF:000001">
    <property type="entry name" value="Diguanylate cyclase domain protein"/>
    <property type="match status" value="1"/>
</dbReference>
<sequence>MHLDVYTLFIFELYILILLTGVMLFAWIGGRRDPTLGLMALMLAFATAGTQLSSMRSDVNDIIPVLFSNLLILLCYGIMWSAVRVFTGRRIILPGVLAGPLIWAFFCLSPDFYHSLSQRILLTSILTAAYTLMTTVELWHVRRQLNVTFWPALPLSLFHAGFYLMRPVFDDGLPYAEMAGRHSSGFFAILIFEAILYAICLTFIILAMVYERGQLSYKLASLRDPLTGVGNRRAFLEFGNELIRKRKNCTLPLQLMLFDLDNFKKLNDQYGHAGGDSALIFFCSIVNSLLEKKDVFARIGGEEFACLTSQPKEQAIKMAETIRFRLAQSSQHNIPMTVSVGIAFSDLNQDTISHLLIQADHALYRAKSAGKNRIELS</sequence>
<feature type="transmembrane region" description="Helical" evidence="5">
    <location>
        <begin position="91"/>
        <end position="113"/>
    </location>
</feature>
<dbReference type="PANTHER" id="PTHR45138">
    <property type="entry name" value="REGULATORY COMPONENTS OF SENSORY TRANSDUCTION SYSTEM"/>
    <property type="match status" value="1"/>
</dbReference>
<organism evidence="7 8">
    <name type="scientific">Rahnella contaminans</name>
    <dbReference type="NCBI Taxonomy" id="2703882"/>
    <lineage>
        <taxon>Bacteria</taxon>
        <taxon>Pseudomonadati</taxon>
        <taxon>Pseudomonadota</taxon>
        <taxon>Gammaproteobacteria</taxon>
        <taxon>Enterobacterales</taxon>
        <taxon>Yersiniaceae</taxon>
        <taxon>Rahnella</taxon>
    </lineage>
</organism>
<dbReference type="RefSeq" id="WP_152325743.1">
    <property type="nucleotide sequence ID" value="NZ_JAADJS010000001.1"/>
</dbReference>
<protein>
    <recommendedName>
        <fullName evidence="3">diguanylate cyclase</fullName>
        <ecNumber evidence="3">2.7.7.65</ecNumber>
    </recommendedName>
</protein>
<keyword evidence="8" id="KW-1185">Reference proteome</keyword>
<dbReference type="InterPro" id="IPR043128">
    <property type="entry name" value="Rev_trsase/Diguanyl_cyclase"/>
</dbReference>
<evidence type="ECO:0000259" key="6">
    <source>
        <dbReference type="PROSITE" id="PS50887"/>
    </source>
</evidence>
<proteinExistence type="predicted"/>
<feature type="domain" description="GGDEF" evidence="6">
    <location>
        <begin position="251"/>
        <end position="377"/>
    </location>
</feature>
<dbReference type="EMBL" id="JAADJS010000001">
    <property type="protein sequence ID" value="NGX85566.1"/>
    <property type="molecule type" value="Genomic_DNA"/>
</dbReference>
<keyword evidence="5" id="KW-1133">Transmembrane helix</keyword>
<feature type="transmembrane region" description="Helical" evidence="5">
    <location>
        <begin position="119"/>
        <end position="140"/>
    </location>
</feature>
<dbReference type="PROSITE" id="PS50887">
    <property type="entry name" value="GGDEF"/>
    <property type="match status" value="1"/>
</dbReference>
<feature type="transmembrane region" description="Helical" evidence="5">
    <location>
        <begin position="62"/>
        <end position="79"/>
    </location>
</feature>
<feature type="transmembrane region" description="Helical" evidence="5">
    <location>
        <begin position="185"/>
        <end position="210"/>
    </location>
</feature>
<dbReference type="PANTHER" id="PTHR45138:SF24">
    <property type="entry name" value="DIGUANYLATE CYCLASE DGCC-RELATED"/>
    <property type="match status" value="1"/>
</dbReference>
<dbReference type="CDD" id="cd01949">
    <property type="entry name" value="GGDEF"/>
    <property type="match status" value="1"/>
</dbReference>
<dbReference type="GO" id="GO:0043709">
    <property type="term" value="P:cell adhesion involved in single-species biofilm formation"/>
    <property type="evidence" value="ECO:0007669"/>
    <property type="project" value="TreeGrafter"/>
</dbReference>
<dbReference type="SUPFAM" id="SSF55073">
    <property type="entry name" value="Nucleotide cyclase"/>
    <property type="match status" value="1"/>
</dbReference>